<feature type="transmembrane region" description="Helical" evidence="7">
    <location>
        <begin position="20"/>
        <end position="41"/>
    </location>
</feature>
<evidence type="ECO:0000256" key="4">
    <source>
        <dbReference type="ARBA" id="ARBA00022692"/>
    </source>
</evidence>
<feature type="domain" description="EamA" evidence="8">
    <location>
        <begin position="164"/>
        <end position="306"/>
    </location>
</feature>
<keyword evidence="10" id="KW-1185">Reference proteome</keyword>
<accession>A0A4Q9KNY8</accession>
<feature type="transmembrane region" description="Helical" evidence="7">
    <location>
        <begin position="264"/>
        <end position="284"/>
    </location>
</feature>
<reference evidence="9 10" key="1">
    <citation type="submission" date="2019-01" db="EMBL/GenBank/DDBJ databases">
        <title>Lactibacter flavus gen. nov., sp. nov., a novel bacterium of the family Propionibacteriaceae isolated from raw milk and dairy products.</title>
        <authorList>
            <person name="Huptas C."/>
            <person name="Wenning M."/>
            <person name="Breitenwieser F."/>
            <person name="Doll E."/>
            <person name="Von Neubeck M."/>
            <person name="Busse H.-J."/>
            <person name="Scherer S."/>
        </authorList>
    </citation>
    <scope>NUCLEOTIDE SEQUENCE [LARGE SCALE GENOMIC DNA]</scope>
    <source>
        <strain evidence="10">DSM 22130 / JCM 15804 / WR061</strain>
    </source>
</reference>
<feature type="transmembrane region" description="Helical" evidence="7">
    <location>
        <begin position="108"/>
        <end position="125"/>
    </location>
</feature>
<feature type="transmembrane region" description="Helical" evidence="7">
    <location>
        <begin position="47"/>
        <end position="70"/>
    </location>
</feature>
<feature type="transmembrane region" description="Helical" evidence="7">
    <location>
        <begin position="82"/>
        <end position="102"/>
    </location>
</feature>
<name>A0A4Q9KNY8_PROTD</name>
<feature type="transmembrane region" description="Helical" evidence="7">
    <location>
        <begin position="290"/>
        <end position="308"/>
    </location>
</feature>
<keyword evidence="5 7" id="KW-1133">Transmembrane helix</keyword>
<dbReference type="Proteomes" id="UP000291933">
    <property type="component" value="Unassembled WGS sequence"/>
</dbReference>
<evidence type="ECO:0000313" key="9">
    <source>
        <dbReference type="EMBL" id="TBT96292.1"/>
    </source>
</evidence>
<evidence type="ECO:0000259" key="8">
    <source>
        <dbReference type="Pfam" id="PF00892"/>
    </source>
</evidence>
<dbReference type="RefSeq" id="WP_131170704.1">
    <property type="nucleotide sequence ID" value="NZ_FXTL01000001.1"/>
</dbReference>
<proteinExistence type="inferred from homology"/>
<evidence type="ECO:0000256" key="5">
    <source>
        <dbReference type="ARBA" id="ARBA00022989"/>
    </source>
</evidence>
<keyword evidence="3" id="KW-1003">Cell membrane</keyword>
<sequence length="313" mass="32443">MTAATEEPTGVAAHRFGPGLGFALLSALSFGASGTLASGLLRADWTPALAVTLRITIGALALLPFTLRALHRRWHLLRENAWVIGLYGAFAVGLAQTCYFFAIERIPVGPALLIEYIAPIAVLLWQWAVHHQRPTRLIVLGTIVAFAGLLLVLGLTTDTPLDPIGVLWASFGMLGAAGFFILSARPDTGLPPMALAGGGLAVGSVVLWVMGLTGLLTFGAGQASAHYGVWDVPSWVALLALGLVTAALAYSAGIAATRRLGSRLASFVGLIEVVIAFGYAWLLLGQVPGGVQALGAVLLLGGVALVKLGEPDD</sequence>
<evidence type="ECO:0000256" key="3">
    <source>
        <dbReference type="ARBA" id="ARBA00022475"/>
    </source>
</evidence>
<evidence type="ECO:0000256" key="6">
    <source>
        <dbReference type="ARBA" id="ARBA00023136"/>
    </source>
</evidence>
<comment type="subcellular location">
    <subcellularLocation>
        <location evidence="1">Cell membrane</location>
        <topology evidence="1">Multi-pass membrane protein</topology>
    </subcellularLocation>
</comment>
<protein>
    <submittedName>
        <fullName evidence="9">EamA family transporter</fullName>
    </submittedName>
</protein>
<dbReference type="InterPro" id="IPR037185">
    <property type="entry name" value="EmrE-like"/>
</dbReference>
<feature type="transmembrane region" description="Helical" evidence="7">
    <location>
        <begin position="232"/>
        <end position="252"/>
    </location>
</feature>
<dbReference type="GO" id="GO:0005886">
    <property type="term" value="C:plasma membrane"/>
    <property type="evidence" value="ECO:0007669"/>
    <property type="project" value="UniProtKB-SubCell"/>
</dbReference>
<keyword evidence="6 7" id="KW-0472">Membrane</keyword>
<feature type="transmembrane region" description="Helical" evidence="7">
    <location>
        <begin position="137"/>
        <end position="157"/>
    </location>
</feature>
<dbReference type="SUPFAM" id="SSF103481">
    <property type="entry name" value="Multidrug resistance efflux transporter EmrE"/>
    <property type="match status" value="2"/>
</dbReference>
<feature type="domain" description="EamA" evidence="8">
    <location>
        <begin position="19"/>
        <end position="153"/>
    </location>
</feature>
<dbReference type="Pfam" id="PF00892">
    <property type="entry name" value="EamA"/>
    <property type="match status" value="2"/>
</dbReference>
<feature type="transmembrane region" description="Helical" evidence="7">
    <location>
        <begin position="163"/>
        <end position="182"/>
    </location>
</feature>
<dbReference type="InterPro" id="IPR000620">
    <property type="entry name" value="EamA_dom"/>
</dbReference>
<dbReference type="AlphaFoldDB" id="A0A4Q9KNY8"/>
<dbReference type="InterPro" id="IPR051258">
    <property type="entry name" value="Diverse_Substrate_Transporter"/>
</dbReference>
<dbReference type="PANTHER" id="PTHR42920">
    <property type="entry name" value="OS03G0707200 PROTEIN-RELATED"/>
    <property type="match status" value="1"/>
</dbReference>
<dbReference type="OrthoDB" id="154915at2"/>
<dbReference type="EMBL" id="SDMR01000001">
    <property type="protein sequence ID" value="TBT96292.1"/>
    <property type="molecule type" value="Genomic_DNA"/>
</dbReference>
<evidence type="ECO:0000256" key="7">
    <source>
        <dbReference type="SAM" id="Phobius"/>
    </source>
</evidence>
<comment type="caution">
    <text evidence="9">The sequence shown here is derived from an EMBL/GenBank/DDBJ whole genome shotgun (WGS) entry which is preliminary data.</text>
</comment>
<keyword evidence="4 7" id="KW-0812">Transmembrane</keyword>
<evidence type="ECO:0000313" key="10">
    <source>
        <dbReference type="Proteomes" id="UP000291933"/>
    </source>
</evidence>
<organism evidence="9 10">
    <name type="scientific">Propioniciclava tarda</name>
    <dbReference type="NCBI Taxonomy" id="433330"/>
    <lineage>
        <taxon>Bacteria</taxon>
        <taxon>Bacillati</taxon>
        <taxon>Actinomycetota</taxon>
        <taxon>Actinomycetes</taxon>
        <taxon>Propionibacteriales</taxon>
        <taxon>Propionibacteriaceae</taxon>
        <taxon>Propioniciclava</taxon>
    </lineage>
</organism>
<comment type="similarity">
    <text evidence="2">Belongs to the EamA transporter family.</text>
</comment>
<gene>
    <name evidence="9" type="ORF">ET996_01090</name>
</gene>
<evidence type="ECO:0000256" key="2">
    <source>
        <dbReference type="ARBA" id="ARBA00007362"/>
    </source>
</evidence>
<dbReference type="PANTHER" id="PTHR42920:SF11">
    <property type="entry name" value="INNER MEMBRANE PROTEIN YTFF"/>
    <property type="match status" value="1"/>
</dbReference>
<feature type="transmembrane region" description="Helical" evidence="7">
    <location>
        <begin position="194"/>
        <end position="220"/>
    </location>
</feature>
<evidence type="ECO:0000256" key="1">
    <source>
        <dbReference type="ARBA" id="ARBA00004651"/>
    </source>
</evidence>